<keyword evidence="1" id="KW-0805">Transcription regulation</keyword>
<dbReference type="AlphaFoldDB" id="A0A7L7KUQ2"/>
<sequence>MVKEICYKLNKSSMLYKRLMSKHLEEMNITYAQLMVLRVIDAEPGITAKEILLQMDTDKATLSGVISRLERDNYIYRVQNDKDGRVRNIYVSEGSEKLCADVNVIEEACMKELMSGIKEEDAEHFLHVLDMFIANQVRKIDEKF</sequence>
<dbReference type="PROSITE" id="PS50995">
    <property type="entry name" value="HTH_MARR_2"/>
    <property type="match status" value="1"/>
</dbReference>
<keyword evidence="3" id="KW-0804">Transcription</keyword>
<dbReference type="RefSeq" id="WP_258877529.1">
    <property type="nucleotide sequence ID" value="NZ_CP048914.1"/>
</dbReference>
<dbReference type="EMBL" id="CP048914">
    <property type="protein sequence ID" value="QMS85724.1"/>
    <property type="molecule type" value="Genomic_DNA"/>
</dbReference>
<dbReference type="SMART" id="SM00347">
    <property type="entry name" value="HTH_MARR"/>
    <property type="match status" value="1"/>
</dbReference>
<reference evidence="5 6" key="1">
    <citation type="submission" date="2020-02" db="EMBL/GenBank/DDBJ databases">
        <authorList>
            <person name="Zheng R.K."/>
            <person name="Sun C.M."/>
        </authorList>
    </citation>
    <scope>NUCLEOTIDE SEQUENCE [LARGE SCALE GENOMIC DNA]</scope>
    <source>
        <strain evidence="6">zrk13</strain>
    </source>
</reference>
<evidence type="ECO:0000259" key="4">
    <source>
        <dbReference type="PROSITE" id="PS50995"/>
    </source>
</evidence>
<feature type="domain" description="HTH marR-type" evidence="4">
    <location>
        <begin position="1"/>
        <end position="134"/>
    </location>
</feature>
<keyword evidence="2" id="KW-0238">DNA-binding</keyword>
<dbReference type="PANTHER" id="PTHR42756:SF1">
    <property type="entry name" value="TRANSCRIPTIONAL REPRESSOR OF EMRAB OPERON"/>
    <property type="match status" value="1"/>
</dbReference>
<dbReference type="KEGG" id="xcl:G4Z02_08190"/>
<evidence type="ECO:0000256" key="3">
    <source>
        <dbReference type="ARBA" id="ARBA00023163"/>
    </source>
</evidence>
<name>A0A7L7KUQ2_9MOLU</name>
<dbReference type="GO" id="GO:0003677">
    <property type="term" value="F:DNA binding"/>
    <property type="evidence" value="ECO:0007669"/>
    <property type="project" value="UniProtKB-KW"/>
</dbReference>
<accession>A0A7L7KUQ2</accession>
<evidence type="ECO:0000256" key="1">
    <source>
        <dbReference type="ARBA" id="ARBA00023015"/>
    </source>
</evidence>
<dbReference type="Proteomes" id="UP000514720">
    <property type="component" value="Chromosome"/>
</dbReference>
<dbReference type="GO" id="GO:0003700">
    <property type="term" value="F:DNA-binding transcription factor activity"/>
    <property type="evidence" value="ECO:0007669"/>
    <property type="project" value="InterPro"/>
</dbReference>
<evidence type="ECO:0000256" key="2">
    <source>
        <dbReference type="ARBA" id="ARBA00023125"/>
    </source>
</evidence>
<evidence type="ECO:0000313" key="6">
    <source>
        <dbReference type="Proteomes" id="UP000514720"/>
    </source>
</evidence>
<gene>
    <name evidence="5" type="ORF">G4Z02_08190</name>
</gene>
<dbReference type="InterPro" id="IPR000835">
    <property type="entry name" value="HTH_MarR-typ"/>
</dbReference>
<dbReference type="Pfam" id="PF01047">
    <property type="entry name" value="MarR"/>
    <property type="match status" value="1"/>
</dbReference>
<protein>
    <submittedName>
        <fullName evidence="5">MarR family transcriptional regulator</fullName>
    </submittedName>
</protein>
<organism evidence="5 6">
    <name type="scientific">Candidatus Xianfuyuplasma coldseepsis</name>
    <dbReference type="NCBI Taxonomy" id="2782163"/>
    <lineage>
        <taxon>Bacteria</taxon>
        <taxon>Bacillati</taxon>
        <taxon>Mycoplasmatota</taxon>
        <taxon>Mollicutes</taxon>
        <taxon>Candidatus Izemoplasmatales</taxon>
        <taxon>Candidatus Izemoplasmataceae</taxon>
        <taxon>Candidatus Xianfuyuplasma</taxon>
    </lineage>
</organism>
<proteinExistence type="predicted"/>
<dbReference type="SUPFAM" id="SSF46785">
    <property type="entry name" value="Winged helix' DNA-binding domain"/>
    <property type="match status" value="1"/>
</dbReference>
<dbReference type="Gene3D" id="1.10.10.10">
    <property type="entry name" value="Winged helix-like DNA-binding domain superfamily/Winged helix DNA-binding domain"/>
    <property type="match status" value="1"/>
</dbReference>
<dbReference type="InterPro" id="IPR036390">
    <property type="entry name" value="WH_DNA-bd_sf"/>
</dbReference>
<dbReference type="PANTHER" id="PTHR42756">
    <property type="entry name" value="TRANSCRIPTIONAL REGULATOR, MARR"/>
    <property type="match status" value="1"/>
</dbReference>
<dbReference type="InterPro" id="IPR036388">
    <property type="entry name" value="WH-like_DNA-bd_sf"/>
</dbReference>
<keyword evidence="6" id="KW-1185">Reference proteome</keyword>
<evidence type="ECO:0000313" key="5">
    <source>
        <dbReference type="EMBL" id="QMS85724.1"/>
    </source>
</evidence>